<gene>
    <name evidence="1" type="ORF">GCM10009799_25580</name>
</gene>
<name>A0ABN2T2N7_9ACTN</name>
<protein>
    <recommendedName>
        <fullName evidence="3">Leucine-binding protein domain-containing protein</fullName>
    </recommendedName>
</protein>
<dbReference type="EMBL" id="BAAAPC010000009">
    <property type="protein sequence ID" value="GAA1997426.1"/>
    <property type="molecule type" value="Genomic_DNA"/>
</dbReference>
<accession>A0ABN2T2N7</accession>
<organism evidence="1 2">
    <name type="scientific">Nocardiopsis rhodophaea</name>
    <dbReference type="NCBI Taxonomy" id="280238"/>
    <lineage>
        <taxon>Bacteria</taxon>
        <taxon>Bacillati</taxon>
        <taxon>Actinomycetota</taxon>
        <taxon>Actinomycetes</taxon>
        <taxon>Streptosporangiales</taxon>
        <taxon>Nocardiopsidaceae</taxon>
        <taxon>Nocardiopsis</taxon>
    </lineage>
</organism>
<evidence type="ECO:0008006" key="3">
    <source>
        <dbReference type="Google" id="ProtNLM"/>
    </source>
</evidence>
<reference evidence="1 2" key="1">
    <citation type="journal article" date="2019" name="Int. J. Syst. Evol. Microbiol.">
        <title>The Global Catalogue of Microorganisms (GCM) 10K type strain sequencing project: providing services to taxonomists for standard genome sequencing and annotation.</title>
        <authorList>
            <consortium name="The Broad Institute Genomics Platform"/>
            <consortium name="The Broad Institute Genome Sequencing Center for Infectious Disease"/>
            <person name="Wu L."/>
            <person name="Ma J."/>
        </authorList>
    </citation>
    <scope>NUCLEOTIDE SEQUENCE [LARGE SCALE GENOMIC DNA]</scope>
    <source>
        <strain evidence="1 2">JCM 15313</strain>
    </source>
</reference>
<evidence type="ECO:0000313" key="2">
    <source>
        <dbReference type="Proteomes" id="UP001501585"/>
    </source>
</evidence>
<proteinExistence type="predicted"/>
<keyword evidence="2" id="KW-1185">Reference proteome</keyword>
<dbReference type="Gene3D" id="3.40.50.2300">
    <property type="match status" value="1"/>
</dbReference>
<dbReference type="RefSeq" id="WP_344162438.1">
    <property type="nucleotide sequence ID" value="NZ_BAAAPC010000009.1"/>
</dbReference>
<evidence type="ECO:0000313" key="1">
    <source>
        <dbReference type="EMBL" id="GAA1997426.1"/>
    </source>
</evidence>
<dbReference type="Proteomes" id="UP001501585">
    <property type="component" value="Unassembled WGS sequence"/>
</dbReference>
<sequence length="156" mass="16645">MTGLSILEDEEALEKLKQGKITLVYASATDPDWSKNPDGAPEYFPAFLSAYTRFIGRGSDALNDGYAIMHHDAMATAVSAVRFAEPVEGEGLRPMDVYDALLLLHTARPVPGASGTLSFTQEGNGNPAGKFVPVIEVRGPDDVRAAKGDTFVTTAE</sequence>
<comment type="caution">
    <text evidence="1">The sequence shown here is derived from an EMBL/GenBank/DDBJ whole genome shotgun (WGS) entry which is preliminary data.</text>
</comment>